<dbReference type="Pfam" id="PF05635">
    <property type="entry name" value="23S_rRNA_IVP"/>
    <property type="match status" value="1"/>
</dbReference>
<evidence type="ECO:0000313" key="1">
    <source>
        <dbReference type="EMBL" id="OGM14464.1"/>
    </source>
</evidence>
<evidence type="ECO:0000313" key="2">
    <source>
        <dbReference type="Proteomes" id="UP000179013"/>
    </source>
</evidence>
<dbReference type="PANTHER" id="PTHR38471">
    <property type="entry name" value="FOUR HELIX BUNDLE PROTEIN"/>
    <property type="match status" value="1"/>
</dbReference>
<dbReference type="NCBIfam" id="TIGR02436">
    <property type="entry name" value="four helix bundle protein"/>
    <property type="match status" value="1"/>
</dbReference>
<dbReference type="Proteomes" id="UP000179013">
    <property type="component" value="Unassembled WGS sequence"/>
</dbReference>
<dbReference type="InterPro" id="IPR012657">
    <property type="entry name" value="23S_rRNA-intervening_sequence"/>
</dbReference>
<organism evidence="1 2">
    <name type="scientific">Candidatus Woesebacteria bacterium RBG_16_39_8b</name>
    <dbReference type="NCBI Taxonomy" id="1802482"/>
    <lineage>
        <taxon>Bacteria</taxon>
        <taxon>Candidatus Woeseibacteriota</taxon>
    </lineage>
</organism>
<evidence type="ECO:0008006" key="3">
    <source>
        <dbReference type="Google" id="ProtNLM"/>
    </source>
</evidence>
<proteinExistence type="predicted"/>
<gene>
    <name evidence="1" type="ORF">A2V80_00735</name>
</gene>
<dbReference type="AlphaFoldDB" id="A0A1F7XHC3"/>
<accession>A0A1F7XHC3</accession>
<name>A0A1F7XHC3_9BACT</name>
<dbReference type="SUPFAM" id="SSF158446">
    <property type="entry name" value="IVS-encoded protein-like"/>
    <property type="match status" value="1"/>
</dbReference>
<dbReference type="PANTHER" id="PTHR38471:SF2">
    <property type="entry name" value="FOUR HELIX BUNDLE PROTEIN"/>
    <property type="match status" value="1"/>
</dbReference>
<comment type="caution">
    <text evidence="1">The sequence shown here is derived from an EMBL/GenBank/DDBJ whole genome shotgun (WGS) entry which is preliminary data.</text>
</comment>
<dbReference type="Gene3D" id="1.20.1440.60">
    <property type="entry name" value="23S rRNA-intervening sequence"/>
    <property type="match status" value="1"/>
</dbReference>
<sequence length="121" mass="14100">MIRDVTDLEVYRLSLKLLKLLYEFLRKVPNSELDTVRNCKRAGKSIPTNIAEGWAKRSYEAIFKSHLKICIGSSDEVVSHLRTITITVPRLSENAKILAEKYKVLSRRLNRLHKVWKSDKF</sequence>
<reference evidence="1 2" key="1">
    <citation type="journal article" date="2016" name="Nat. Commun.">
        <title>Thousands of microbial genomes shed light on interconnected biogeochemical processes in an aquifer system.</title>
        <authorList>
            <person name="Anantharaman K."/>
            <person name="Brown C.T."/>
            <person name="Hug L.A."/>
            <person name="Sharon I."/>
            <person name="Castelle C.J."/>
            <person name="Probst A.J."/>
            <person name="Thomas B.C."/>
            <person name="Singh A."/>
            <person name="Wilkins M.J."/>
            <person name="Karaoz U."/>
            <person name="Brodie E.L."/>
            <person name="Williams K.H."/>
            <person name="Hubbard S.S."/>
            <person name="Banfield J.F."/>
        </authorList>
    </citation>
    <scope>NUCLEOTIDE SEQUENCE [LARGE SCALE GENOMIC DNA]</scope>
</reference>
<dbReference type="EMBL" id="MGFU01000004">
    <property type="protein sequence ID" value="OGM14464.1"/>
    <property type="molecule type" value="Genomic_DNA"/>
</dbReference>
<dbReference type="InterPro" id="IPR036583">
    <property type="entry name" value="23S_rRNA_IVS_sf"/>
</dbReference>
<protein>
    <recommendedName>
        <fullName evidence="3">Four helix bundle protein</fullName>
    </recommendedName>
</protein>